<dbReference type="KEGG" id="arue:QQX03_04900"/>
<feature type="signal peptide" evidence="1">
    <location>
        <begin position="1"/>
        <end position="23"/>
    </location>
</feature>
<proteinExistence type="predicted"/>
<evidence type="ECO:0000256" key="1">
    <source>
        <dbReference type="SAM" id="SignalP"/>
    </source>
</evidence>
<feature type="domain" description="Right handed beta helix" evidence="2">
    <location>
        <begin position="90"/>
        <end position="217"/>
    </location>
</feature>
<dbReference type="NCBIfam" id="TIGR03805">
    <property type="entry name" value="beta_helix_1"/>
    <property type="match status" value="1"/>
</dbReference>
<evidence type="ECO:0000313" key="3">
    <source>
        <dbReference type="EMBL" id="WIW96442.1"/>
    </source>
</evidence>
<dbReference type="InterPro" id="IPR039448">
    <property type="entry name" value="Beta_helix"/>
</dbReference>
<protein>
    <submittedName>
        <fullName evidence="3">Parallel beta-helix domain-containing protein</fullName>
    </submittedName>
</protein>
<dbReference type="Pfam" id="PF13229">
    <property type="entry name" value="Beta_helix"/>
    <property type="match status" value="1"/>
</dbReference>
<dbReference type="EMBL" id="CP127221">
    <property type="protein sequence ID" value="WIW96442.1"/>
    <property type="molecule type" value="Genomic_DNA"/>
</dbReference>
<dbReference type="PROSITE" id="PS51257">
    <property type="entry name" value="PROKAR_LIPOPROTEIN"/>
    <property type="match status" value="1"/>
</dbReference>
<dbReference type="Gene3D" id="2.160.20.10">
    <property type="entry name" value="Single-stranded right-handed beta-helix, Pectin lyase-like"/>
    <property type="match status" value="1"/>
</dbReference>
<sequence>MKKLFAVTALSFALAACSAQESADEMPLGDPGYEEVLMAQLLDAQPGDVITIPEGKFPITRSLSLTVDGVTIRGAGMDKSILSFKGQVSGAEGLLVTASDFKIEGLAIEDTIGDALKISEGNNITIRGVRTEWTDGYKTENGAYGIYPVQTTNVLMEDNVAIGASDAGIYVGQSANVIVRRNRAEWNVAGIEIENTVDADVYENVATNNTGGILVFNMPNLPQLGERTRVFNNRVVDNNTENFGHEGTPVASVPAGSGIVITSNDKVEVFDNEIRNNQTANIIISSVFSTNYSGLSAQPNYDPYPEGIYIYGNTLEGGGDSPDGLDLKALKTMMFGINGSFPDVLWDGFVNPDKVVNGKLPVDQRICIEDSSVGIINVDGPNEFANPNTEDADHRCTLPKLPAVKLENADA</sequence>
<dbReference type="SUPFAM" id="SSF51126">
    <property type="entry name" value="Pectin lyase-like"/>
    <property type="match status" value="1"/>
</dbReference>
<dbReference type="SMART" id="SM00710">
    <property type="entry name" value="PbH1"/>
    <property type="match status" value="8"/>
</dbReference>
<name>A0A9Y2BBI6_9SPHN</name>
<feature type="chain" id="PRO_5040766271" evidence="1">
    <location>
        <begin position="24"/>
        <end position="411"/>
    </location>
</feature>
<organism evidence="3 4">
    <name type="scientific">Altererythrobacter rubellus</name>
    <dbReference type="NCBI Taxonomy" id="2173831"/>
    <lineage>
        <taxon>Bacteria</taxon>
        <taxon>Pseudomonadati</taxon>
        <taxon>Pseudomonadota</taxon>
        <taxon>Alphaproteobacteria</taxon>
        <taxon>Sphingomonadales</taxon>
        <taxon>Erythrobacteraceae</taxon>
        <taxon>Altererythrobacter</taxon>
    </lineage>
</organism>
<keyword evidence="1" id="KW-0732">Signal</keyword>
<dbReference type="InterPro" id="IPR012334">
    <property type="entry name" value="Pectin_lyas_fold"/>
</dbReference>
<dbReference type="InterPro" id="IPR022442">
    <property type="entry name" value="SO_2930-like_dom"/>
</dbReference>
<dbReference type="Proteomes" id="UP001231445">
    <property type="component" value="Chromosome"/>
</dbReference>
<reference evidence="3 4" key="1">
    <citation type="submission" date="2023-06" db="EMBL/GenBank/DDBJ databases">
        <title>Altererythrobacter rubellus NBRC 112769 genome.</title>
        <authorList>
            <person name="Zhang K."/>
        </authorList>
    </citation>
    <scope>NUCLEOTIDE SEQUENCE [LARGE SCALE GENOMIC DNA]</scope>
    <source>
        <strain evidence="3 4">NBRC 112769</strain>
    </source>
</reference>
<evidence type="ECO:0000313" key="4">
    <source>
        <dbReference type="Proteomes" id="UP001231445"/>
    </source>
</evidence>
<keyword evidence="4" id="KW-1185">Reference proteome</keyword>
<evidence type="ECO:0000259" key="2">
    <source>
        <dbReference type="Pfam" id="PF13229"/>
    </source>
</evidence>
<dbReference type="InterPro" id="IPR011050">
    <property type="entry name" value="Pectin_lyase_fold/virulence"/>
</dbReference>
<gene>
    <name evidence="3" type="ORF">QQX03_04900</name>
</gene>
<dbReference type="RefSeq" id="WP_285976748.1">
    <property type="nucleotide sequence ID" value="NZ_CP127221.1"/>
</dbReference>
<dbReference type="AlphaFoldDB" id="A0A9Y2BBI6"/>
<dbReference type="InterPro" id="IPR006626">
    <property type="entry name" value="PbH1"/>
</dbReference>
<accession>A0A9Y2BBI6</accession>